<evidence type="ECO:0000313" key="3">
    <source>
        <dbReference type="EMBL" id="WJW67425.1"/>
    </source>
</evidence>
<reference evidence="3" key="2">
    <citation type="journal article" date="2024" name="Nature">
        <title>Anoxygenic phototroph of the Chloroflexota uses a type I reaction centre.</title>
        <authorList>
            <person name="Tsuji J.M."/>
            <person name="Shaw N.A."/>
            <person name="Nagashima S."/>
            <person name="Venkiteswaran J.J."/>
            <person name="Schiff S.L."/>
            <person name="Watanabe T."/>
            <person name="Fukui M."/>
            <person name="Hanada S."/>
            <person name="Tank M."/>
            <person name="Neufeld J.D."/>
        </authorList>
    </citation>
    <scope>NUCLEOTIDE SEQUENCE</scope>
    <source>
        <strain evidence="3">L227-S17</strain>
    </source>
</reference>
<dbReference type="EMBL" id="JACATZ010000001">
    <property type="protein sequence ID" value="NWJ45552.1"/>
    <property type="molecule type" value="Genomic_DNA"/>
</dbReference>
<dbReference type="Proteomes" id="UP000521676">
    <property type="component" value="Unassembled WGS sequence"/>
</dbReference>
<protein>
    <submittedName>
        <fullName evidence="2">Uncharacterized protein</fullName>
    </submittedName>
</protein>
<feature type="region of interest" description="Disordered" evidence="1">
    <location>
        <begin position="61"/>
        <end position="84"/>
    </location>
</feature>
<gene>
    <name evidence="2" type="ORF">HXX08_06715</name>
    <name evidence="3" type="ORF">OZ401_000691</name>
</gene>
<dbReference type="EMBL" id="CP128399">
    <property type="protein sequence ID" value="WJW67425.1"/>
    <property type="molecule type" value="Genomic_DNA"/>
</dbReference>
<evidence type="ECO:0000313" key="2">
    <source>
        <dbReference type="EMBL" id="NWJ45552.1"/>
    </source>
</evidence>
<organism evidence="2 4">
    <name type="scientific">Candidatus Chlorohelix allophototropha</name>
    <dbReference type="NCBI Taxonomy" id="3003348"/>
    <lineage>
        <taxon>Bacteria</taxon>
        <taxon>Bacillati</taxon>
        <taxon>Chloroflexota</taxon>
        <taxon>Chloroflexia</taxon>
        <taxon>Candidatus Chloroheliales</taxon>
        <taxon>Candidatus Chloroheliaceae</taxon>
        <taxon>Candidatus Chlorohelix</taxon>
    </lineage>
</organism>
<proteinExistence type="predicted"/>
<reference evidence="2 4" key="1">
    <citation type="submission" date="2020-06" db="EMBL/GenBank/DDBJ databases">
        <title>Anoxygenic phototrophic Chloroflexota member uses a Type I reaction center.</title>
        <authorList>
            <person name="Tsuji J.M."/>
            <person name="Shaw N.A."/>
            <person name="Nagashima S."/>
            <person name="Venkiteswaran J."/>
            <person name="Schiff S.L."/>
            <person name="Hanada S."/>
            <person name="Tank M."/>
            <person name="Neufeld J.D."/>
        </authorList>
    </citation>
    <scope>NUCLEOTIDE SEQUENCE [LARGE SCALE GENOMIC DNA]</scope>
    <source>
        <strain evidence="2">L227-S17</strain>
    </source>
</reference>
<keyword evidence="5" id="KW-1185">Reference proteome</keyword>
<dbReference type="RefSeq" id="WP_341469318.1">
    <property type="nucleotide sequence ID" value="NZ_CP128399.1"/>
</dbReference>
<evidence type="ECO:0000313" key="4">
    <source>
        <dbReference type="Proteomes" id="UP000521676"/>
    </source>
</evidence>
<name>A0A8T7LZ22_9CHLR</name>
<dbReference type="AlphaFoldDB" id="A0A8T7LZ22"/>
<sequence>MTTRNYSSFLLRLWLLNDPDNTQNENPLVLQVQHLQSGATWRLNSLEELQNLLQGAMSGEPDWVALAPPQNEDLGPTQPGNTNR</sequence>
<evidence type="ECO:0000313" key="5">
    <source>
        <dbReference type="Proteomes" id="UP001431572"/>
    </source>
</evidence>
<dbReference type="Proteomes" id="UP001431572">
    <property type="component" value="Chromosome 1"/>
</dbReference>
<accession>A0A8T7LZ22</accession>
<evidence type="ECO:0000256" key="1">
    <source>
        <dbReference type="SAM" id="MobiDB-lite"/>
    </source>
</evidence>